<protein>
    <submittedName>
        <fullName evidence="1">Uncharacterized protein</fullName>
    </submittedName>
</protein>
<name>A0A0A9BFQ3_ARUDO</name>
<sequence length="63" mass="6755">MYPSIIVNQDTTSRCGILQNTSAAMSIIPAFTYPLSITFQVTVFLSGIPSNTARAEPSFDTPA</sequence>
<evidence type="ECO:0000313" key="1">
    <source>
        <dbReference type="EMBL" id="JAD58092.1"/>
    </source>
</evidence>
<reference evidence="1" key="1">
    <citation type="submission" date="2014-09" db="EMBL/GenBank/DDBJ databases">
        <authorList>
            <person name="Magalhaes I.L.F."/>
            <person name="Oliveira U."/>
            <person name="Santos F.R."/>
            <person name="Vidigal T.H.D.A."/>
            <person name="Brescovit A.D."/>
            <person name="Santos A.J."/>
        </authorList>
    </citation>
    <scope>NUCLEOTIDE SEQUENCE</scope>
    <source>
        <tissue evidence="1">Shoot tissue taken approximately 20 cm above the soil surface</tissue>
    </source>
</reference>
<reference evidence="1" key="2">
    <citation type="journal article" date="2015" name="Data Brief">
        <title>Shoot transcriptome of the giant reed, Arundo donax.</title>
        <authorList>
            <person name="Barrero R.A."/>
            <person name="Guerrero F.D."/>
            <person name="Moolhuijzen P."/>
            <person name="Goolsby J.A."/>
            <person name="Tidwell J."/>
            <person name="Bellgard S.E."/>
            <person name="Bellgard M.I."/>
        </authorList>
    </citation>
    <scope>NUCLEOTIDE SEQUENCE</scope>
    <source>
        <tissue evidence="1">Shoot tissue taken approximately 20 cm above the soil surface</tissue>
    </source>
</reference>
<accession>A0A0A9BFQ3</accession>
<dbReference type="AlphaFoldDB" id="A0A0A9BFQ3"/>
<proteinExistence type="predicted"/>
<organism evidence="1">
    <name type="scientific">Arundo donax</name>
    <name type="common">Giant reed</name>
    <name type="synonym">Donax arundinaceus</name>
    <dbReference type="NCBI Taxonomy" id="35708"/>
    <lineage>
        <taxon>Eukaryota</taxon>
        <taxon>Viridiplantae</taxon>
        <taxon>Streptophyta</taxon>
        <taxon>Embryophyta</taxon>
        <taxon>Tracheophyta</taxon>
        <taxon>Spermatophyta</taxon>
        <taxon>Magnoliopsida</taxon>
        <taxon>Liliopsida</taxon>
        <taxon>Poales</taxon>
        <taxon>Poaceae</taxon>
        <taxon>PACMAD clade</taxon>
        <taxon>Arundinoideae</taxon>
        <taxon>Arundineae</taxon>
        <taxon>Arundo</taxon>
    </lineage>
</organism>
<dbReference type="EMBL" id="GBRH01239803">
    <property type="protein sequence ID" value="JAD58092.1"/>
    <property type="molecule type" value="Transcribed_RNA"/>
</dbReference>